<proteinExistence type="predicted"/>
<evidence type="ECO:0000313" key="2">
    <source>
        <dbReference type="Proteomes" id="UP001139648"/>
    </source>
</evidence>
<dbReference type="RefSeq" id="WP_253745906.1">
    <property type="nucleotide sequence ID" value="NZ_BAABKA010000007.1"/>
</dbReference>
<comment type="caution">
    <text evidence="1">The sequence shown here is derived from an EMBL/GenBank/DDBJ whole genome shotgun (WGS) entry which is preliminary data.</text>
</comment>
<protein>
    <submittedName>
        <fullName evidence="1">Uncharacterized protein</fullName>
    </submittedName>
</protein>
<sequence length="294" mass="29851">MDVAVTRIELPRPVHAAASDGSTVWCAAGDGVRVYTPAGRPLEGGGTATELRSLAAVPGTVTATGAVPGTLAETVLVPRAFMGPSAPDPLPDGTLAGASPGLVHWLDPSGAPIAGARFEGRVVAGGGAIWAVGGGVARRLVEPGRLGEPLELPGLDACAVEGERLWWTSTRDDVLRGGPKEVELGRRERGAMTVCAGSLWISVTGGLLRVSAWSGEPGRRVRAPEGPVPFLVCANGVLVGAGSELFVLAPAAGAPLRVIRLGLDAPPALMIAAGRHVWVFPEGRPGALIVTPSP</sequence>
<reference evidence="1" key="1">
    <citation type="submission" date="2022-06" db="EMBL/GenBank/DDBJ databases">
        <title>Sequencing the genomes of 1000 actinobacteria strains.</title>
        <authorList>
            <person name="Klenk H.-P."/>
        </authorList>
    </citation>
    <scope>NUCLEOTIDE SEQUENCE</scope>
    <source>
        <strain evidence="1">DSM 46694</strain>
    </source>
</reference>
<name>A0A9X2GHK7_9ACTN</name>
<keyword evidence="2" id="KW-1185">Reference proteome</keyword>
<evidence type="ECO:0000313" key="1">
    <source>
        <dbReference type="EMBL" id="MCP2358727.1"/>
    </source>
</evidence>
<dbReference type="EMBL" id="JAMZEB010000002">
    <property type="protein sequence ID" value="MCP2358727.1"/>
    <property type="molecule type" value="Genomic_DNA"/>
</dbReference>
<dbReference type="AlphaFoldDB" id="A0A9X2GHK7"/>
<dbReference type="Proteomes" id="UP001139648">
    <property type="component" value="Unassembled WGS sequence"/>
</dbReference>
<accession>A0A9X2GHK7</accession>
<gene>
    <name evidence="1" type="ORF">HD597_005747</name>
</gene>
<dbReference type="SUPFAM" id="SSF63829">
    <property type="entry name" value="Calcium-dependent phosphotriesterase"/>
    <property type="match status" value="1"/>
</dbReference>
<organism evidence="1 2">
    <name type="scientific">Nonomuraea thailandensis</name>
    <dbReference type="NCBI Taxonomy" id="1188745"/>
    <lineage>
        <taxon>Bacteria</taxon>
        <taxon>Bacillati</taxon>
        <taxon>Actinomycetota</taxon>
        <taxon>Actinomycetes</taxon>
        <taxon>Streptosporangiales</taxon>
        <taxon>Streptosporangiaceae</taxon>
        <taxon>Nonomuraea</taxon>
    </lineage>
</organism>